<accession>A0A6B1DP14</accession>
<evidence type="ECO:0000313" key="3">
    <source>
        <dbReference type="EMBL" id="MYD89270.1"/>
    </source>
</evidence>
<dbReference type="PRINTS" id="PR00080">
    <property type="entry name" value="SDRFAMILY"/>
</dbReference>
<dbReference type="NCBIfam" id="NF005559">
    <property type="entry name" value="PRK07231.1"/>
    <property type="match status" value="1"/>
</dbReference>
<dbReference type="PRINTS" id="PR00081">
    <property type="entry name" value="GDHRDH"/>
</dbReference>
<protein>
    <submittedName>
        <fullName evidence="3">SDR family oxidoreductase</fullName>
    </submittedName>
</protein>
<comment type="caution">
    <text evidence="3">The sequence shown here is derived from an EMBL/GenBank/DDBJ whole genome shotgun (WGS) entry which is preliminary data.</text>
</comment>
<dbReference type="GO" id="GO:0016616">
    <property type="term" value="F:oxidoreductase activity, acting on the CH-OH group of donors, NAD or NADP as acceptor"/>
    <property type="evidence" value="ECO:0007669"/>
    <property type="project" value="TreeGrafter"/>
</dbReference>
<comment type="similarity">
    <text evidence="1">Belongs to the short-chain dehydrogenases/reductases (SDR) family.</text>
</comment>
<dbReference type="InterPro" id="IPR002347">
    <property type="entry name" value="SDR_fam"/>
</dbReference>
<name>A0A6B1DP14_9CHLR</name>
<organism evidence="3">
    <name type="scientific">Caldilineaceae bacterium SB0662_bin_9</name>
    <dbReference type="NCBI Taxonomy" id="2605258"/>
    <lineage>
        <taxon>Bacteria</taxon>
        <taxon>Bacillati</taxon>
        <taxon>Chloroflexota</taxon>
        <taxon>Caldilineae</taxon>
        <taxon>Caldilineales</taxon>
        <taxon>Caldilineaceae</taxon>
    </lineage>
</organism>
<dbReference type="FunFam" id="3.40.50.720:FF:000084">
    <property type="entry name" value="Short-chain dehydrogenase reductase"/>
    <property type="match status" value="1"/>
</dbReference>
<dbReference type="SUPFAM" id="SSF51735">
    <property type="entry name" value="NAD(P)-binding Rossmann-fold domains"/>
    <property type="match status" value="1"/>
</dbReference>
<reference evidence="3" key="1">
    <citation type="submission" date="2019-09" db="EMBL/GenBank/DDBJ databases">
        <title>Characterisation of the sponge microbiome using genome-centric metagenomics.</title>
        <authorList>
            <person name="Engelberts J.P."/>
            <person name="Robbins S.J."/>
            <person name="De Goeij J.M."/>
            <person name="Aranda M."/>
            <person name="Bell S.C."/>
            <person name="Webster N.S."/>
        </authorList>
    </citation>
    <scope>NUCLEOTIDE SEQUENCE</scope>
    <source>
        <strain evidence="3">SB0662_bin_9</strain>
    </source>
</reference>
<proteinExistence type="inferred from homology"/>
<sequence>MRASTTGPAPVSPPTRNLFMPKDISFDLTGQVMIVTGAGKGIGKAIAETAARFGADVALGSRTVAECEATADVCRGLGCNAYAAHLDVASLDSINSFTAGVVEHFGRIDSLVNNAGYNVPKPALEYSEEEFDQISDINFKGAYFMSTAVAAHLIEAGRPGSIITISSQVGVVGGPLRSIYAAAKGAAGQFTRSLALEWATNDITVNAVAPTFTRTPLLEASMAKSPEFAKNLERVPMGRIAEPEEIAGAVIFLASSAARMVTGQVLCVDGGYTAI</sequence>
<dbReference type="Gene3D" id="3.40.50.720">
    <property type="entry name" value="NAD(P)-binding Rossmann-like Domain"/>
    <property type="match status" value="1"/>
</dbReference>
<evidence type="ECO:0000256" key="2">
    <source>
        <dbReference type="ARBA" id="ARBA00023002"/>
    </source>
</evidence>
<evidence type="ECO:0000256" key="1">
    <source>
        <dbReference type="ARBA" id="ARBA00006484"/>
    </source>
</evidence>
<dbReference type="InterPro" id="IPR020904">
    <property type="entry name" value="Sc_DH/Rdtase_CS"/>
</dbReference>
<dbReference type="Pfam" id="PF13561">
    <property type="entry name" value="adh_short_C2"/>
    <property type="match status" value="1"/>
</dbReference>
<keyword evidence="2" id="KW-0560">Oxidoreductase</keyword>
<dbReference type="EMBL" id="VXPY01000015">
    <property type="protein sequence ID" value="MYD89270.1"/>
    <property type="molecule type" value="Genomic_DNA"/>
</dbReference>
<gene>
    <name evidence="3" type="ORF">F4Y08_02870</name>
</gene>
<dbReference type="CDD" id="cd05233">
    <property type="entry name" value="SDR_c"/>
    <property type="match status" value="1"/>
</dbReference>
<dbReference type="InterPro" id="IPR036291">
    <property type="entry name" value="NAD(P)-bd_dom_sf"/>
</dbReference>
<dbReference type="AlphaFoldDB" id="A0A6B1DP14"/>
<dbReference type="PROSITE" id="PS00061">
    <property type="entry name" value="ADH_SHORT"/>
    <property type="match status" value="1"/>
</dbReference>
<dbReference type="PANTHER" id="PTHR42760">
    <property type="entry name" value="SHORT-CHAIN DEHYDROGENASES/REDUCTASES FAMILY MEMBER"/>
    <property type="match status" value="1"/>
</dbReference>